<proteinExistence type="predicted"/>
<dbReference type="Proteomes" id="UP000828390">
    <property type="component" value="Unassembled WGS sequence"/>
</dbReference>
<keyword evidence="2" id="KW-1185">Reference proteome</keyword>
<organism evidence="1 2">
    <name type="scientific">Dreissena polymorpha</name>
    <name type="common">Zebra mussel</name>
    <name type="synonym">Mytilus polymorpha</name>
    <dbReference type="NCBI Taxonomy" id="45954"/>
    <lineage>
        <taxon>Eukaryota</taxon>
        <taxon>Metazoa</taxon>
        <taxon>Spiralia</taxon>
        <taxon>Lophotrochozoa</taxon>
        <taxon>Mollusca</taxon>
        <taxon>Bivalvia</taxon>
        <taxon>Autobranchia</taxon>
        <taxon>Heteroconchia</taxon>
        <taxon>Euheterodonta</taxon>
        <taxon>Imparidentia</taxon>
        <taxon>Neoheterodontei</taxon>
        <taxon>Myida</taxon>
        <taxon>Dreissenoidea</taxon>
        <taxon>Dreissenidae</taxon>
        <taxon>Dreissena</taxon>
    </lineage>
</organism>
<protein>
    <submittedName>
        <fullName evidence="1">Uncharacterized protein</fullName>
    </submittedName>
</protein>
<comment type="caution">
    <text evidence="1">The sequence shown here is derived from an EMBL/GenBank/DDBJ whole genome shotgun (WGS) entry which is preliminary data.</text>
</comment>
<evidence type="ECO:0000313" key="1">
    <source>
        <dbReference type="EMBL" id="KAH3741475.1"/>
    </source>
</evidence>
<gene>
    <name evidence="1" type="ORF">DPMN_048200</name>
</gene>
<sequence>MGDTRHTKRYLIFFFVGYLHKGNKSCVPATVKKNIKYRRDCQEKDQVSPRLSRKRSSIAATVKKKIMYRFVCLMSPLMKEVRDYRWRYPDSVPLRLV</sequence>
<dbReference type="EMBL" id="JAIWYP010000011">
    <property type="protein sequence ID" value="KAH3741475.1"/>
    <property type="molecule type" value="Genomic_DNA"/>
</dbReference>
<name>A0A9D4HZX0_DREPO</name>
<accession>A0A9D4HZX0</accession>
<reference evidence="1" key="2">
    <citation type="submission" date="2020-11" db="EMBL/GenBank/DDBJ databases">
        <authorList>
            <person name="McCartney M.A."/>
            <person name="Auch B."/>
            <person name="Kono T."/>
            <person name="Mallez S."/>
            <person name="Becker A."/>
            <person name="Gohl D.M."/>
            <person name="Silverstein K.A.T."/>
            <person name="Koren S."/>
            <person name="Bechman K.B."/>
            <person name="Herman A."/>
            <person name="Abrahante J.E."/>
            <person name="Garbe J."/>
        </authorList>
    </citation>
    <scope>NUCLEOTIDE SEQUENCE</scope>
    <source>
        <strain evidence="1">Duluth1</strain>
        <tissue evidence="1">Whole animal</tissue>
    </source>
</reference>
<evidence type="ECO:0000313" key="2">
    <source>
        <dbReference type="Proteomes" id="UP000828390"/>
    </source>
</evidence>
<dbReference type="AlphaFoldDB" id="A0A9D4HZX0"/>
<reference evidence="1" key="1">
    <citation type="journal article" date="2019" name="bioRxiv">
        <title>The Genome of the Zebra Mussel, Dreissena polymorpha: A Resource for Invasive Species Research.</title>
        <authorList>
            <person name="McCartney M.A."/>
            <person name="Auch B."/>
            <person name="Kono T."/>
            <person name="Mallez S."/>
            <person name="Zhang Y."/>
            <person name="Obille A."/>
            <person name="Becker A."/>
            <person name="Abrahante J.E."/>
            <person name="Garbe J."/>
            <person name="Badalamenti J.P."/>
            <person name="Herman A."/>
            <person name="Mangelson H."/>
            <person name="Liachko I."/>
            <person name="Sullivan S."/>
            <person name="Sone E.D."/>
            <person name="Koren S."/>
            <person name="Silverstein K.A.T."/>
            <person name="Beckman K.B."/>
            <person name="Gohl D.M."/>
        </authorList>
    </citation>
    <scope>NUCLEOTIDE SEQUENCE</scope>
    <source>
        <strain evidence="1">Duluth1</strain>
        <tissue evidence="1">Whole animal</tissue>
    </source>
</reference>